<dbReference type="InterPro" id="IPR008767">
    <property type="entry name" value="Phage_SPP1_head-tail_adaptor"/>
</dbReference>
<proteinExistence type="predicted"/>
<dbReference type="KEGG" id="lfv:LF543_02595"/>
<gene>
    <name evidence="1" type="ORF">LF543_02595</name>
</gene>
<dbReference type="EMBL" id="CP045562">
    <property type="protein sequence ID" value="QFX92510.1"/>
    <property type="molecule type" value="Genomic_DNA"/>
</dbReference>
<dbReference type="AlphaFoldDB" id="A0AAE6P1C4"/>
<dbReference type="NCBIfam" id="TIGR01563">
    <property type="entry name" value="gp16_SPP1"/>
    <property type="match status" value="1"/>
</dbReference>
<protein>
    <submittedName>
        <fullName evidence="1">Phage head closure protein</fullName>
    </submittedName>
</protein>
<evidence type="ECO:0000313" key="2">
    <source>
        <dbReference type="Proteomes" id="UP000327194"/>
    </source>
</evidence>
<sequence length="119" mass="13782">MRTMIMAKKLLYSSFNKKITVGVPKTVTNENNGNTYESFESKFQLWACPYRRSMPTRYNLLGTEWQDTITLIVKHDERITGNLLIKYGDTLYKLVDYSPDEGNGFMNYDYLTLEAKNGG</sequence>
<dbReference type="Proteomes" id="UP000327194">
    <property type="component" value="Chromosome"/>
</dbReference>
<name>A0AAE6P1C4_9LACO</name>
<organism evidence="1 2">
    <name type="scientific">Fructilactobacillus fructivorans</name>
    <dbReference type="NCBI Taxonomy" id="1614"/>
    <lineage>
        <taxon>Bacteria</taxon>
        <taxon>Bacillati</taxon>
        <taxon>Bacillota</taxon>
        <taxon>Bacilli</taxon>
        <taxon>Lactobacillales</taxon>
        <taxon>Lactobacillaceae</taxon>
        <taxon>Fructilactobacillus</taxon>
    </lineage>
</organism>
<reference evidence="1 2" key="1">
    <citation type="submission" date="2019-10" db="EMBL/GenBank/DDBJ databases">
        <title>Genome sequencing of Lactobacillus fructivorans.</title>
        <authorList>
            <person name="Kim K."/>
        </authorList>
    </citation>
    <scope>NUCLEOTIDE SEQUENCE [LARGE SCALE GENOMIC DNA]</scope>
    <source>
        <strain evidence="1 2">LF543</strain>
    </source>
</reference>
<dbReference type="Pfam" id="PF05521">
    <property type="entry name" value="Phage_HCP"/>
    <property type="match status" value="1"/>
</dbReference>
<evidence type="ECO:0000313" key="1">
    <source>
        <dbReference type="EMBL" id="QFX92510.1"/>
    </source>
</evidence>
<accession>A0AAE6P1C4</accession>